<dbReference type="InterPro" id="IPR021235">
    <property type="entry name" value="DUF2637"/>
</dbReference>
<protein>
    <submittedName>
        <fullName evidence="4">DUF2637 domain-containing protein</fullName>
    </submittedName>
</protein>
<reference evidence="3 5" key="1">
    <citation type="journal article" date="2016" name="Genome Announc.">
        <title>Draft Genome Sequences of Five Rapidly Growing Mycobacterium Species, M. thermoresistibile, M. fortuitum subsp. acetamidolyticum, M. canariasense, M. brisbanense, and M. novocastrense.</title>
        <authorList>
            <person name="Katahira K."/>
            <person name="Ogura Y."/>
            <person name="Gotoh Y."/>
            <person name="Hayashi T."/>
        </authorList>
    </citation>
    <scope>NUCLEOTIDE SEQUENCE [LARGE SCALE GENOMIC DNA]</scope>
    <source>
        <strain evidence="3 5">JCM18114</strain>
    </source>
</reference>
<evidence type="ECO:0000313" key="4">
    <source>
        <dbReference type="EMBL" id="MCV7026595.1"/>
    </source>
</evidence>
<feature type="transmembrane region" description="Helical" evidence="2">
    <location>
        <begin position="148"/>
        <end position="170"/>
    </location>
</feature>
<dbReference type="EMBL" id="BCTA01000012">
    <property type="protein sequence ID" value="GAT07654.1"/>
    <property type="molecule type" value="Genomic_DNA"/>
</dbReference>
<gene>
    <name evidence="4" type="ORF">H7I77_25130</name>
    <name evidence="3" type="ORF">RMCN_0787</name>
</gene>
<evidence type="ECO:0000313" key="6">
    <source>
        <dbReference type="Proteomes" id="UP001207528"/>
    </source>
</evidence>
<evidence type="ECO:0000313" key="3">
    <source>
        <dbReference type="EMBL" id="GAT07654.1"/>
    </source>
</evidence>
<reference evidence="4" key="3">
    <citation type="journal article" date="2022" name="BMC Genomics">
        <title>Comparative genome analysis of mycobacteria focusing on tRNA and non-coding RNA.</title>
        <authorList>
            <person name="Behra P.R.K."/>
            <person name="Pettersson B.M.F."/>
            <person name="Ramesh M."/>
            <person name="Das S."/>
            <person name="Dasgupta S."/>
            <person name="Kirsebom L.A."/>
        </authorList>
    </citation>
    <scope>NUCLEOTIDE SEQUENCE</scope>
    <source>
        <strain evidence="4">DSM 44203</strain>
    </source>
</reference>
<accession>A0AAW5SSN3</accession>
<sequence length="310" mass="34346">MTILDEAPTRNGSEHTQTRLSSQAVAEREPARPAVSPAVDTDYAEQRRRPIGNQQDADTPQDDETQTEAAELAAAREVAKKFAWGWLIFASAVSILGNGAHSYLINEGKPLAFQIWAVFLALCPPIFLLGSTHLVALLIRARRLGWDFGVTLTVTILVGLTAFLLCFYNLRELVEMMGMRHWTGFYPIIIDLSIVGSTLSLLTLSRPRRVKRQPAEAEQLQELLAGVPVRWEAIAAVAHEQNPGVPAIQERSIEETADILKRIYEHRESVRAVGRVHNKLHHRKINAITDAGAEALKQFRLAAEPVDTAA</sequence>
<evidence type="ECO:0000313" key="5">
    <source>
        <dbReference type="Proteomes" id="UP000069773"/>
    </source>
</evidence>
<comment type="caution">
    <text evidence="4">The sequence shown here is derived from an EMBL/GenBank/DDBJ whole genome shotgun (WGS) entry which is preliminary data.</text>
</comment>
<dbReference type="RefSeq" id="WP_067387453.1">
    <property type="nucleotide sequence ID" value="NZ_BCTA01000012.1"/>
</dbReference>
<keyword evidence="2" id="KW-0472">Membrane</keyword>
<feature type="transmembrane region" description="Helical" evidence="2">
    <location>
        <begin position="182"/>
        <end position="204"/>
    </location>
</feature>
<keyword evidence="5" id="KW-1185">Reference proteome</keyword>
<dbReference type="Pfam" id="PF10935">
    <property type="entry name" value="DUF2637"/>
    <property type="match status" value="1"/>
</dbReference>
<feature type="transmembrane region" description="Helical" evidence="2">
    <location>
        <begin position="111"/>
        <end position="136"/>
    </location>
</feature>
<dbReference type="Proteomes" id="UP001207528">
    <property type="component" value="Unassembled WGS sequence"/>
</dbReference>
<feature type="region of interest" description="Disordered" evidence="1">
    <location>
        <begin position="1"/>
        <end position="68"/>
    </location>
</feature>
<dbReference type="Proteomes" id="UP000069773">
    <property type="component" value="Unassembled WGS sequence"/>
</dbReference>
<dbReference type="EMBL" id="JACKTI010000069">
    <property type="protein sequence ID" value="MCV7026595.1"/>
    <property type="molecule type" value="Genomic_DNA"/>
</dbReference>
<feature type="transmembrane region" description="Helical" evidence="2">
    <location>
        <begin position="82"/>
        <end position="105"/>
    </location>
</feature>
<keyword evidence="2" id="KW-0812">Transmembrane</keyword>
<dbReference type="AlphaFoldDB" id="A0AAW5SSN3"/>
<organism evidence="4 6">
    <name type="scientific">Mycolicibacterium novocastrense</name>
    <name type="common">Mycobacterium novocastrense</name>
    <dbReference type="NCBI Taxonomy" id="59813"/>
    <lineage>
        <taxon>Bacteria</taxon>
        <taxon>Bacillati</taxon>
        <taxon>Actinomycetota</taxon>
        <taxon>Actinomycetes</taxon>
        <taxon>Mycobacteriales</taxon>
        <taxon>Mycobacteriaceae</taxon>
        <taxon>Mycolicibacterium</taxon>
    </lineage>
</organism>
<name>A0AAW5SSN3_MYCNV</name>
<evidence type="ECO:0000256" key="1">
    <source>
        <dbReference type="SAM" id="MobiDB-lite"/>
    </source>
</evidence>
<proteinExistence type="predicted"/>
<keyword evidence="2" id="KW-1133">Transmembrane helix</keyword>
<evidence type="ECO:0000256" key="2">
    <source>
        <dbReference type="SAM" id="Phobius"/>
    </source>
</evidence>
<reference evidence="4" key="2">
    <citation type="submission" date="2020-07" db="EMBL/GenBank/DDBJ databases">
        <authorList>
            <person name="Pettersson B.M.F."/>
            <person name="Behra P.R.K."/>
            <person name="Ramesh M."/>
            <person name="Das S."/>
            <person name="Dasgupta S."/>
            <person name="Kirsebom L.A."/>
        </authorList>
    </citation>
    <scope>NUCLEOTIDE SEQUENCE</scope>
    <source>
        <strain evidence="4">DSM 44203</strain>
    </source>
</reference>